<dbReference type="InterPro" id="IPR038765">
    <property type="entry name" value="Papain-like_cys_pep_sf"/>
</dbReference>
<keyword evidence="3" id="KW-1185">Reference proteome</keyword>
<dbReference type="EMBL" id="KN609703">
    <property type="protein sequence ID" value="KHJ78510.1"/>
    <property type="molecule type" value="Genomic_DNA"/>
</dbReference>
<dbReference type="GO" id="GO:0006508">
    <property type="term" value="P:proteolysis"/>
    <property type="evidence" value="ECO:0007669"/>
    <property type="project" value="InterPro"/>
</dbReference>
<name>A0A0B1S5J7_OESDE</name>
<proteinExistence type="predicted"/>
<reference evidence="2 3" key="1">
    <citation type="submission" date="2014-03" db="EMBL/GenBank/DDBJ databases">
        <title>Draft genome of the hookworm Oesophagostomum dentatum.</title>
        <authorList>
            <person name="Mitreva M."/>
        </authorList>
    </citation>
    <scope>NUCLEOTIDE SEQUENCE [LARGE SCALE GENOMIC DNA]</scope>
    <source>
        <strain evidence="2 3">OD-Hann</strain>
    </source>
</reference>
<dbReference type="SUPFAM" id="SSF54001">
    <property type="entry name" value="Cysteine proteinases"/>
    <property type="match status" value="1"/>
</dbReference>
<gene>
    <name evidence="2" type="ORF">OESDEN_21868</name>
</gene>
<feature type="domain" description="Peptidase C1A papain C-terminal" evidence="1">
    <location>
        <begin position="9"/>
        <end position="46"/>
    </location>
</feature>
<dbReference type="InterPro" id="IPR000668">
    <property type="entry name" value="Peptidase_C1A_C"/>
</dbReference>
<organism evidence="2 3">
    <name type="scientific">Oesophagostomum dentatum</name>
    <name type="common">Nodular worm</name>
    <dbReference type="NCBI Taxonomy" id="61180"/>
    <lineage>
        <taxon>Eukaryota</taxon>
        <taxon>Metazoa</taxon>
        <taxon>Ecdysozoa</taxon>
        <taxon>Nematoda</taxon>
        <taxon>Chromadorea</taxon>
        <taxon>Rhabditida</taxon>
        <taxon>Rhabditina</taxon>
        <taxon>Rhabditomorpha</taxon>
        <taxon>Strongyloidea</taxon>
        <taxon>Strongylidae</taxon>
        <taxon>Oesophagostomum</taxon>
    </lineage>
</organism>
<dbReference type="Pfam" id="PF00112">
    <property type="entry name" value="Peptidase_C1"/>
    <property type="match status" value="1"/>
</dbReference>
<protein>
    <recommendedName>
        <fullName evidence="1">Peptidase C1A papain C-terminal domain-containing protein</fullName>
    </recommendedName>
</protein>
<dbReference type="AlphaFoldDB" id="A0A0B1S5J7"/>
<accession>A0A0B1S5J7</accession>
<dbReference type="Proteomes" id="UP000053660">
    <property type="component" value="Unassembled WGS sequence"/>
</dbReference>
<evidence type="ECO:0000313" key="3">
    <source>
        <dbReference type="Proteomes" id="UP000053660"/>
    </source>
</evidence>
<dbReference type="OrthoDB" id="640249at2759"/>
<evidence type="ECO:0000259" key="1">
    <source>
        <dbReference type="Pfam" id="PF00112"/>
    </source>
</evidence>
<sequence length="96" mass="10815">MHTAGQFAGVHAVKVLGWGSENGTPYWLVANSWNTDWGENGMFFLQLHHCPAFSSDINKIVSAKSRNYTTFACCSKGERRPAAQMCYFNKFSYNLI</sequence>
<dbReference type="GO" id="GO:0008234">
    <property type="term" value="F:cysteine-type peptidase activity"/>
    <property type="evidence" value="ECO:0007669"/>
    <property type="project" value="InterPro"/>
</dbReference>
<evidence type="ECO:0000313" key="2">
    <source>
        <dbReference type="EMBL" id="KHJ78510.1"/>
    </source>
</evidence>
<dbReference type="Gene3D" id="3.90.70.10">
    <property type="entry name" value="Cysteine proteinases"/>
    <property type="match status" value="1"/>
</dbReference>